<evidence type="ECO:0000313" key="5">
    <source>
        <dbReference type="EMBL" id="PSM42706.1"/>
    </source>
</evidence>
<dbReference type="InterPro" id="IPR025847">
    <property type="entry name" value="MEDS_domain"/>
</dbReference>
<dbReference type="Pfam" id="PF13581">
    <property type="entry name" value="HATPase_c_2"/>
    <property type="match status" value="1"/>
</dbReference>
<keyword evidence="6" id="KW-1185">Reference proteome</keyword>
<evidence type="ECO:0000313" key="6">
    <source>
        <dbReference type="Proteomes" id="UP000240429"/>
    </source>
</evidence>
<dbReference type="OrthoDB" id="4088450at2"/>
<dbReference type="GO" id="GO:0004674">
    <property type="term" value="F:protein serine/threonine kinase activity"/>
    <property type="evidence" value="ECO:0007669"/>
    <property type="project" value="UniProtKB-KW"/>
</dbReference>
<keyword evidence="1" id="KW-0418">Kinase</keyword>
<dbReference type="AlphaFoldDB" id="A0A2P8Q8Y1"/>
<dbReference type="PANTHER" id="PTHR35526:SF3">
    <property type="entry name" value="ANTI-SIGMA-F FACTOR RSBW"/>
    <property type="match status" value="1"/>
</dbReference>
<gene>
    <name evidence="5" type="ORF">C6Y14_16130</name>
</gene>
<dbReference type="Gene3D" id="3.30.565.10">
    <property type="entry name" value="Histidine kinase-like ATPase, C-terminal domain"/>
    <property type="match status" value="1"/>
</dbReference>
<feature type="domain" description="MEDS" evidence="4">
    <location>
        <begin position="44"/>
        <end position="187"/>
    </location>
</feature>
<comment type="caution">
    <text evidence="5">The sequence shown here is derived from an EMBL/GenBank/DDBJ whole genome shotgun (WGS) entry which is preliminary data.</text>
</comment>
<dbReference type="Pfam" id="PF14417">
    <property type="entry name" value="MEDS"/>
    <property type="match status" value="1"/>
</dbReference>
<evidence type="ECO:0000259" key="3">
    <source>
        <dbReference type="Pfam" id="PF13581"/>
    </source>
</evidence>
<evidence type="ECO:0000256" key="2">
    <source>
        <dbReference type="SAM" id="MobiDB-lite"/>
    </source>
</evidence>
<dbReference type="Proteomes" id="UP000240429">
    <property type="component" value="Unassembled WGS sequence"/>
</dbReference>
<sequence length="342" mass="36577">MPPSDDGEPTRTVRLAAHPAHAADRSADVTTTATEPTTGAPFVHPALFYRDDREYLGGTVPFIREGLTAGEPVAVAAPAARLELIEAALGPAAQAVHLVDMTSAGRNPGRIIPSVLRAFADARPGVRVRIIGEPIWPGRTVVEYPACVQHEALINEAFRGREVTILCPYDARSLPRDVLADAHATHPVLITGGRERPSAAYDPERVLARCNEPLSALPGAATFRYDAQTLPAARDFALAQARERGMSTVRLQDLALVVAELTTNSVVHAGGTGTLRLWAENEQIVCQVQDFGRLADPLAGRRPAPAGQIGGRGLLLVHYLSDLVRLHTGDTGTTIRSYVSRV</sequence>
<feature type="domain" description="Histidine kinase/HSP90-like ATPase" evidence="3">
    <location>
        <begin position="226"/>
        <end position="336"/>
    </location>
</feature>
<dbReference type="CDD" id="cd16936">
    <property type="entry name" value="HATPase_RsbW-like"/>
    <property type="match status" value="1"/>
</dbReference>
<name>A0A2P8Q8Y1_9ACTN</name>
<dbReference type="InterPro" id="IPR050267">
    <property type="entry name" value="Anti-sigma-factor_SerPK"/>
</dbReference>
<dbReference type="InterPro" id="IPR047718">
    <property type="entry name" value="RsbA-like_anti_sig"/>
</dbReference>
<organism evidence="5 6">
    <name type="scientific">Streptomyces dioscori</name>
    <dbReference type="NCBI Taxonomy" id="2109333"/>
    <lineage>
        <taxon>Bacteria</taxon>
        <taxon>Bacillati</taxon>
        <taxon>Actinomycetota</taxon>
        <taxon>Actinomycetes</taxon>
        <taxon>Kitasatosporales</taxon>
        <taxon>Streptomycetaceae</taxon>
        <taxon>Streptomyces</taxon>
        <taxon>Streptomyces aurantiacus group</taxon>
    </lineage>
</organism>
<dbReference type="NCBIfam" id="NF041045">
    <property type="entry name" value="RsbA_anti_sig"/>
    <property type="match status" value="1"/>
</dbReference>
<keyword evidence="1" id="KW-0723">Serine/threonine-protein kinase</keyword>
<dbReference type="InterPro" id="IPR003594">
    <property type="entry name" value="HATPase_dom"/>
</dbReference>
<keyword evidence="1" id="KW-0808">Transferase</keyword>
<dbReference type="SUPFAM" id="SSF55874">
    <property type="entry name" value="ATPase domain of HSP90 chaperone/DNA topoisomerase II/histidine kinase"/>
    <property type="match status" value="1"/>
</dbReference>
<evidence type="ECO:0000256" key="1">
    <source>
        <dbReference type="ARBA" id="ARBA00022527"/>
    </source>
</evidence>
<protein>
    <submittedName>
        <fullName evidence="5">Anti-sigma regulatory factor</fullName>
    </submittedName>
</protein>
<dbReference type="InterPro" id="IPR036890">
    <property type="entry name" value="HATPase_C_sf"/>
</dbReference>
<accession>A0A2P8Q8Y1</accession>
<reference evidence="5 6" key="1">
    <citation type="submission" date="2018-03" db="EMBL/GenBank/DDBJ databases">
        <title>Streptomyces dioscori sp. nov., a novel endophytic actinobacterium isolated from bulbil of Dioscorea bulbifera L.</title>
        <authorList>
            <person name="Zhikuan W."/>
        </authorList>
    </citation>
    <scope>NUCLEOTIDE SEQUENCE [LARGE SCALE GENOMIC DNA]</scope>
    <source>
        <strain evidence="5 6">A217</strain>
    </source>
</reference>
<dbReference type="EMBL" id="PYBJ01000008">
    <property type="protein sequence ID" value="PSM42706.1"/>
    <property type="molecule type" value="Genomic_DNA"/>
</dbReference>
<evidence type="ECO:0000259" key="4">
    <source>
        <dbReference type="Pfam" id="PF14417"/>
    </source>
</evidence>
<dbReference type="PANTHER" id="PTHR35526">
    <property type="entry name" value="ANTI-SIGMA-F FACTOR RSBW-RELATED"/>
    <property type="match status" value="1"/>
</dbReference>
<feature type="region of interest" description="Disordered" evidence="2">
    <location>
        <begin position="16"/>
        <end position="37"/>
    </location>
</feature>
<proteinExistence type="predicted"/>